<dbReference type="PANTHER" id="PTHR46401:SF2">
    <property type="entry name" value="GLYCOSYLTRANSFERASE WBBK-RELATED"/>
    <property type="match status" value="1"/>
</dbReference>
<feature type="domain" description="Glycosyl transferase family 1" evidence="2">
    <location>
        <begin position="914"/>
        <end position="1065"/>
    </location>
</feature>
<gene>
    <name evidence="3" type="ordered locus">DMR_03080</name>
</gene>
<evidence type="ECO:0000256" key="1">
    <source>
        <dbReference type="ARBA" id="ARBA00022679"/>
    </source>
</evidence>
<sequence>MLSDETKELICCQLLMEQLTLMGRINIVTSDKGWILEKLATEITSRVPYTTYTDAEDLKSDIQYYITYSRRIRRFSPIEIACYTHQEHDKEAANLFFSTASEVEYCICMSKRYEDVLRGHGLTHVSTISPGVDLDELSLKIRIGVVGRTYHTGRKGEHLVAAVMDIPEIEWHFTGEGWPGPAENIPADKMADFYRDMDYILVPALYEGGPMCVVEALACGREVIASSVGWVDNFPHIPFKNGDANDLRRVLKSLVEQKSALRAAVAAYTWDNWAESHDRLFRDLLARHGRPPIAGSNVFSFGKASPTLSTASFQPALILHGNESNSKGGPSLRVPRTAKELRNHGFSCEVVWNTIRASSAHDLVHLFNIWSPQSALRILRQARSLDKPVVFSPIYLDLHEHAYWSNQLLNHFKRFRGSELETVLTCEAKRLAKTRPETILFEPLPGFHSYLHEAVSLADHTIFLSQHERDRVAALGICPEQSSIIHNPVDSDFGLSENPQLFAETHGLREYILCVGRIEPRKNQLMLALATRDLDIPVVLLGHSGSQQYTELIYQVNHPNLVMIDRLPNDSALLRSAYAGARVVTLPSWAEGASLAALEAASTGASMVLGNRSSELEYFGNHARYCDPAHPGSIRDAIVKAWDNPRHQDEIQELRRMVADRYSWERYAAATADAYRNAVVVHSSKKRPDSNSVVNRSGTTPTRLVFDVTTSANHRGRITGIARHERNMALALLKHEGLELCFIVWHDPSRQFIEVHSRLVEHGLLPDYLKYCQPDKDLLTVRSMPGAPLLVCGSAWMQNSRYTAGLLSLVKKTDLRLTFIINDIIPVKFPYWFQDNYAPVFNTNLRHLLIAAHQVLAISRSSANDVEQFALDNLETSITVSTFELGSAIIEAGKADVAVAQSLSERLQAVANIQQGFVLCVGAIHPRKNHRLLFDVWTKLNETMGNKTPVLIIVGGVAWCGEDVARAFQGSPLHQKYVRNLTDITDSELQWLYENCQLTVYPSLYEGWGLPVAESLRYGKICLASNTSSIPEIAPNLTDLLDPLDASPWAQRIAFYCKSKTARAQREEKIGRLYQPKTWEEAASSLLQCLGTTHTAPSWRYLLGSLLRGNCVDEYIRYFTTGWHTPEHWGIWSAETTASIKLNPTPQPQGDMILAASCMAVNSPSCPFICTPSINGTALHRWVLDNRQSKICFAYIPQKLIDGSDAITVDFTCETLTHIGTAVNKNDSRYVGLGIKEIALTDAGQIEAIPHLFTDNAATARLLRPGDSIGIHTPGLHLRNCVADGQVVDGWGVVVSEGKPVRLSLSLLEFHKDAVLEFLVRPVATTEHPVEVFAFAQGKFLTALRFADDAVTTVTLCVPQSAQYPGMVSLNIEFVGTSPLTPSKLGIGSSDCQFSLGFFGLRMGRQTSPSRYREAWMTLGKEYGAAEDCAQTPCPTYDCDWYPPEPEGRWSIGALGTLRFQLADACDVPLLLGIEATLPPQPNNARPRLKVALNDVSLRNANAPNPGRWRFFFFVSPDILRQDNSNTLTISTDTGMAPFKLGLPDERHMGVQLHALRMDRIDAESALRNALSSLTSPVILSDAMPCEMRNRLHLTNQSLATGPVSGTSILGDDLFSVAFDAEPGQPLPIPHIVLLLFKARADLQAAYSLDTPQSRFQLLLWFLFFELDSETAKALPQNYYNFLITPQTSSYLKEDTPLPFFAHHILHLRDDVMSAVKDEHGSLQQEKYLYWLMRYGRNDYAVVDEIFKRVRDTALNLS</sequence>
<evidence type="ECO:0000313" key="3">
    <source>
        <dbReference type="EMBL" id="BAH73799.1"/>
    </source>
</evidence>
<dbReference type="Proteomes" id="UP000009071">
    <property type="component" value="Chromosome"/>
</dbReference>
<dbReference type="InterPro" id="IPR001296">
    <property type="entry name" value="Glyco_trans_1"/>
</dbReference>
<feature type="domain" description="Glycosyl transferase family 1" evidence="2">
    <location>
        <begin position="509"/>
        <end position="652"/>
    </location>
</feature>
<keyword evidence="4" id="KW-1185">Reference proteome</keyword>
<reference evidence="3 4" key="1">
    <citation type="journal article" date="2009" name="Genome Res.">
        <title>Whole genome sequence of Desulfovibrio magneticus strain RS-1 revealed common gene clusters in magnetotactic bacteria.</title>
        <authorList>
            <person name="Nakazawa H."/>
            <person name="Arakaki A."/>
            <person name="Narita-Yamada S."/>
            <person name="Yashiro I."/>
            <person name="Jinno K."/>
            <person name="Aoki N."/>
            <person name="Tsuruyama A."/>
            <person name="Okamura Y."/>
            <person name="Tanikawa S."/>
            <person name="Fujita N."/>
            <person name="Takeyama H."/>
            <person name="Matsunaga T."/>
        </authorList>
    </citation>
    <scope>NUCLEOTIDE SEQUENCE [LARGE SCALE GENOMIC DNA]</scope>
    <source>
        <strain evidence="4">ATCC 700980 / DSM 13731 / RS-1</strain>
    </source>
</reference>
<dbReference type="HOGENOM" id="CLU_239155_0_0_7"/>
<evidence type="ECO:0000259" key="2">
    <source>
        <dbReference type="Pfam" id="PF00534"/>
    </source>
</evidence>
<name>C4XGL9_SOLM1</name>
<dbReference type="CAZy" id="GT4">
    <property type="family name" value="Glycosyltransferase Family 4"/>
</dbReference>
<proteinExistence type="predicted"/>
<dbReference type="KEGG" id="dma:DMR_03080"/>
<dbReference type="GO" id="GO:0016757">
    <property type="term" value="F:glycosyltransferase activity"/>
    <property type="evidence" value="ECO:0007669"/>
    <property type="project" value="InterPro"/>
</dbReference>
<dbReference type="SUPFAM" id="SSF53756">
    <property type="entry name" value="UDP-Glycosyltransferase/glycogen phosphorylase"/>
    <property type="match status" value="3"/>
</dbReference>
<keyword evidence="1" id="KW-0808">Transferase</keyword>
<dbReference type="Gene3D" id="3.40.50.2000">
    <property type="entry name" value="Glycogen Phosphorylase B"/>
    <property type="match status" value="4"/>
</dbReference>
<dbReference type="eggNOG" id="COG0438">
    <property type="taxonomic scope" value="Bacteria"/>
</dbReference>
<dbReference type="STRING" id="573370.DMR_03080"/>
<protein>
    <submittedName>
        <fullName evidence="3">Glycosyltransferase</fullName>
    </submittedName>
</protein>
<organism evidence="3 4">
    <name type="scientific">Solidesulfovibrio magneticus (strain ATCC 700980 / DSM 13731 / RS-1)</name>
    <name type="common">Desulfovibrio magneticus</name>
    <dbReference type="NCBI Taxonomy" id="573370"/>
    <lineage>
        <taxon>Bacteria</taxon>
        <taxon>Pseudomonadati</taxon>
        <taxon>Thermodesulfobacteriota</taxon>
        <taxon>Desulfovibrionia</taxon>
        <taxon>Desulfovibrionales</taxon>
        <taxon>Desulfovibrionaceae</taxon>
        <taxon>Solidesulfovibrio</taxon>
    </lineage>
</organism>
<dbReference type="CDD" id="cd03801">
    <property type="entry name" value="GT4_PimA-like"/>
    <property type="match status" value="1"/>
</dbReference>
<dbReference type="PANTHER" id="PTHR46401">
    <property type="entry name" value="GLYCOSYLTRANSFERASE WBBK-RELATED"/>
    <property type="match status" value="1"/>
</dbReference>
<accession>C4XGL9</accession>
<dbReference type="Pfam" id="PF13692">
    <property type="entry name" value="Glyco_trans_1_4"/>
    <property type="match status" value="1"/>
</dbReference>
<dbReference type="CDD" id="cd03809">
    <property type="entry name" value="GT4_MtfB-like"/>
    <property type="match status" value="1"/>
</dbReference>
<dbReference type="EMBL" id="AP010904">
    <property type="protein sequence ID" value="BAH73799.1"/>
    <property type="molecule type" value="Genomic_DNA"/>
</dbReference>
<evidence type="ECO:0000313" key="4">
    <source>
        <dbReference type="Proteomes" id="UP000009071"/>
    </source>
</evidence>
<dbReference type="GO" id="GO:0009103">
    <property type="term" value="P:lipopolysaccharide biosynthetic process"/>
    <property type="evidence" value="ECO:0007669"/>
    <property type="project" value="TreeGrafter"/>
</dbReference>
<dbReference type="Pfam" id="PF00534">
    <property type="entry name" value="Glycos_transf_1"/>
    <property type="match status" value="2"/>
</dbReference>